<dbReference type="InterPro" id="IPR001173">
    <property type="entry name" value="Glyco_trans_2-like"/>
</dbReference>
<evidence type="ECO:0000313" key="2">
    <source>
        <dbReference type="EMBL" id="GAG36927.1"/>
    </source>
</evidence>
<sequence length="138" mass="15336">FESAVGDIIVTLDADGQHDPDEIPLLLGPILEEKADMALGARAAIPYFSERVIARLTSLRVSVKDASTGFRAIKADIARRMDLHGSCVCGTLILEAKARGARIVDVSINVREREEGERRIQTRHFKQVLYVLYGLVRY</sequence>
<dbReference type="AlphaFoldDB" id="X0XNM0"/>
<organism evidence="2">
    <name type="scientific">marine sediment metagenome</name>
    <dbReference type="NCBI Taxonomy" id="412755"/>
    <lineage>
        <taxon>unclassified sequences</taxon>
        <taxon>metagenomes</taxon>
        <taxon>ecological metagenomes</taxon>
    </lineage>
</organism>
<dbReference type="InterPro" id="IPR050256">
    <property type="entry name" value="Glycosyltransferase_2"/>
</dbReference>
<dbReference type="Gene3D" id="3.90.550.10">
    <property type="entry name" value="Spore Coat Polysaccharide Biosynthesis Protein SpsA, Chain A"/>
    <property type="match status" value="1"/>
</dbReference>
<feature type="domain" description="Glycosyltransferase 2-like" evidence="1">
    <location>
        <begin position="2"/>
        <end position="48"/>
    </location>
</feature>
<accession>X0XNM0</accession>
<evidence type="ECO:0000259" key="1">
    <source>
        <dbReference type="Pfam" id="PF00535"/>
    </source>
</evidence>
<dbReference type="EMBL" id="BARS01041873">
    <property type="protein sequence ID" value="GAG36927.1"/>
    <property type="molecule type" value="Genomic_DNA"/>
</dbReference>
<comment type="caution">
    <text evidence="2">The sequence shown here is derived from an EMBL/GenBank/DDBJ whole genome shotgun (WGS) entry which is preliminary data.</text>
</comment>
<gene>
    <name evidence="2" type="ORF">S01H1_63601</name>
</gene>
<dbReference type="InterPro" id="IPR029044">
    <property type="entry name" value="Nucleotide-diphossugar_trans"/>
</dbReference>
<name>X0XNM0_9ZZZZ</name>
<dbReference type="SUPFAM" id="SSF53448">
    <property type="entry name" value="Nucleotide-diphospho-sugar transferases"/>
    <property type="match status" value="1"/>
</dbReference>
<feature type="non-terminal residue" evidence="2">
    <location>
        <position position="1"/>
    </location>
</feature>
<dbReference type="PANTHER" id="PTHR48090">
    <property type="entry name" value="UNDECAPRENYL-PHOSPHATE 4-DEOXY-4-FORMAMIDO-L-ARABINOSE TRANSFERASE-RELATED"/>
    <property type="match status" value="1"/>
</dbReference>
<dbReference type="Pfam" id="PF00535">
    <property type="entry name" value="Glycos_transf_2"/>
    <property type="match status" value="1"/>
</dbReference>
<protein>
    <recommendedName>
        <fullName evidence="1">Glycosyltransferase 2-like domain-containing protein</fullName>
    </recommendedName>
</protein>
<proteinExistence type="predicted"/>
<reference evidence="2" key="1">
    <citation type="journal article" date="2014" name="Front. Microbiol.">
        <title>High frequency of phylogenetically diverse reductive dehalogenase-homologous genes in deep subseafloor sedimentary metagenomes.</title>
        <authorList>
            <person name="Kawai M."/>
            <person name="Futagami T."/>
            <person name="Toyoda A."/>
            <person name="Takaki Y."/>
            <person name="Nishi S."/>
            <person name="Hori S."/>
            <person name="Arai W."/>
            <person name="Tsubouchi T."/>
            <person name="Morono Y."/>
            <person name="Uchiyama I."/>
            <person name="Ito T."/>
            <person name="Fujiyama A."/>
            <person name="Inagaki F."/>
            <person name="Takami H."/>
        </authorList>
    </citation>
    <scope>NUCLEOTIDE SEQUENCE</scope>
    <source>
        <strain evidence="2">Expedition CK06-06</strain>
    </source>
</reference>